<evidence type="ECO:0000313" key="2">
    <source>
        <dbReference type="EMBL" id="KAF0413378.1"/>
    </source>
</evidence>
<evidence type="ECO:0000313" key="7">
    <source>
        <dbReference type="Proteomes" id="UP001214131"/>
    </source>
</evidence>
<accession>A0A379BRC9</accession>
<reference evidence="3" key="4">
    <citation type="submission" date="2020-11" db="EMBL/GenBank/DDBJ databases">
        <title>Antibiotic susceptibility profiles of Pediococcus pentosaceus from various origins and their implications for the safety assessment of strains with food-technology applications.</title>
        <authorList>
            <person name="Shani N."/>
            <person name="Oberhaensli S."/>
            <person name="Arias E."/>
        </authorList>
    </citation>
    <scope>NUCLEOTIDE SEQUENCE</scope>
    <source>
        <strain evidence="3">FAM 19164</strain>
    </source>
</reference>
<name>A0A379BRC9_PEDPE</name>
<feature type="signal peptide" evidence="1">
    <location>
        <begin position="1"/>
        <end position="26"/>
    </location>
</feature>
<evidence type="ECO:0000256" key="1">
    <source>
        <dbReference type="SAM" id="SignalP"/>
    </source>
</evidence>
<reference evidence="4 7" key="5">
    <citation type="submission" date="2023-02" db="EMBL/GenBank/DDBJ databases">
        <title>Comparative genomics and fermentation flavor characterization of five lactic acid bacteria reveal flavor biosynthesis metabolic pathways in fermented muskmelon puree.</title>
        <authorList>
            <person name="Yuan L."/>
            <person name="Li M."/>
            <person name="Xu X."/>
            <person name="Lao F."/>
            <person name="Wu J."/>
        </authorList>
    </citation>
    <scope>NUCLEOTIDE SEQUENCE [LARGE SCALE GENOMIC DNA]</scope>
    <source>
        <strain evidence="4 7">Ca-4</strain>
    </source>
</reference>
<dbReference type="Proteomes" id="UP000472573">
    <property type="component" value="Unassembled WGS sequence"/>
</dbReference>
<dbReference type="Gene3D" id="1.50.10.20">
    <property type="match status" value="1"/>
</dbReference>
<evidence type="ECO:0000313" key="3">
    <source>
        <dbReference type="EMBL" id="MBF7127535.1"/>
    </source>
</evidence>
<gene>
    <name evidence="2" type="ORF">GBO79_05330</name>
    <name evidence="3" type="ORF">ITQ97_06905</name>
    <name evidence="4" type="ORF">PWB86_03205</name>
</gene>
<keyword evidence="1" id="KW-0732">Signal</keyword>
<protein>
    <submittedName>
        <fullName evidence="3">Terpene cyclase/mutase family protein</fullName>
    </submittedName>
</protein>
<reference evidence="2" key="1">
    <citation type="submission" date="2019-10" db="EMBL/GenBank/DDBJ databases">
        <authorList>
            <person name="Irmler S."/>
            <person name="Berthoud H."/>
            <person name="Roetschi A."/>
            <person name="Arias E."/>
            <person name="Shani N."/>
            <person name="Wuethrich D."/>
            <person name="Bruggmann R."/>
        </authorList>
    </citation>
    <scope>NUCLEOTIDE SEQUENCE</scope>
    <source>
        <strain evidence="2">FAM13073</strain>
    </source>
</reference>
<dbReference type="RefSeq" id="WP_115154572.1">
    <property type="nucleotide sequence ID" value="NZ_CAKMAM010000003.1"/>
</dbReference>
<reference evidence="2" key="2">
    <citation type="submission" date="2019-12" db="EMBL/GenBank/DDBJ databases">
        <title>SpeciesPrimer: A bioinformatics pipeline dedicated to the design of qPCR primers for the quantification of bacterial species.</title>
        <authorList>
            <person name="Dreier M."/>
            <person name="Berthoud H."/>
            <person name="Shani N."/>
            <person name="Wechsler D."/>
            <person name="Junier P."/>
        </authorList>
    </citation>
    <scope>NUCLEOTIDE SEQUENCE</scope>
    <source>
        <strain evidence="2">FAM13073</strain>
    </source>
</reference>
<evidence type="ECO:0000313" key="5">
    <source>
        <dbReference type="Proteomes" id="UP000472573"/>
    </source>
</evidence>
<dbReference type="InterPro" id="IPR008930">
    <property type="entry name" value="Terpenoid_cyclase/PrenylTrfase"/>
</dbReference>
<evidence type="ECO:0000313" key="6">
    <source>
        <dbReference type="Proteomes" id="UP000743107"/>
    </source>
</evidence>
<organism evidence="3 6">
    <name type="scientific">Pediococcus pentosaceus</name>
    <dbReference type="NCBI Taxonomy" id="1255"/>
    <lineage>
        <taxon>Bacteria</taxon>
        <taxon>Bacillati</taxon>
        <taxon>Bacillota</taxon>
        <taxon>Bacilli</taxon>
        <taxon>Lactobacillales</taxon>
        <taxon>Lactobacillaceae</taxon>
        <taxon>Pediococcus</taxon>
    </lineage>
</organism>
<dbReference type="AlphaFoldDB" id="A0A379BRC9"/>
<dbReference type="Proteomes" id="UP000743107">
    <property type="component" value="Unassembled WGS sequence"/>
</dbReference>
<reference evidence="5" key="3">
    <citation type="submission" date="2020-03" db="EMBL/GenBank/DDBJ databases">
        <title>SpeciesPrimer: A bioinformatics pipeline dedicated to the design of qPCR primers for the quantification of bacterial species.</title>
        <authorList>
            <person name="Dreier M."/>
            <person name="Berthoud H."/>
            <person name="Shani N."/>
            <person name="Wechsler D."/>
            <person name="Junier P."/>
        </authorList>
    </citation>
    <scope>NUCLEOTIDE SEQUENCE [LARGE SCALE GENOMIC DNA]</scope>
    <source>
        <strain evidence="5">FAM13073</strain>
    </source>
</reference>
<sequence>MVRGLRSAIVATAVTLLLGSSVSASAASFTVANNSSKKDATEKVYSYAKNELLKKNKDIATDESGKTNNAKLFDKKAYKGVGAAGGYQDLLLGLKKQGYKFTAADKKLVTDNLVITKKSTPAQLANAIIGLQALGLNPKAYKTSNEKLNLVSTLYKSKAVLGKSATVNEQAQVLVALKSNKNFKAPKNAKFTVKKLSKNVAKQQVKVANKKNKNYKNNGGWAYDGKAADVDVDTTAMTLNALKMSKNKSKIVKNAINNGQDFLKANVNKDGGFGVAGASNANTNAEVIIALSNSKKTFKNINVKKLNEKQESSTLQNTLSFVKKDGSIKGAYDASLGAGQVLVSLSAYGNGKYASKTVYQFN</sequence>
<dbReference type="EMBL" id="WENB01000003">
    <property type="protein sequence ID" value="KAF0413378.1"/>
    <property type="molecule type" value="Genomic_DNA"/>
</dbReference>
<feature type="chain" id="PRO_5044586531" evidence="1">
    <location>
        <begin position="27"/>
        <end position="362"/>
    </location>
</feature>
<keyword evidence="5" id="KW-1185">Reference proteome</keyword>
<dbReference type="Proteomes" id="UP001214131">
    <property type="component" value="Chromosome"/>
</dbReference>
<dbReference type="SUPFAM" id="SSF48239">
    <property type="entry name" value="Terpenoid cyclases/Protein prenyltransferases"/>
    <property type="match status" value="1"/>
</dbReference>
<evidence type="ECO:0000313" key="4">
    <source>
        <dbReference type="EMBL" id="WEA57888.1"/>
    </source>
</evidence>
<proteinExistence type="predicted"/>
<dbReference type="EMBL" id="JADOFV010000003">
    <property type="protein sequence ID" value="MBF7127535.1"/>
    <property type="molecule type" value="Genomic_DNA"/>
</dbReference>
<dbReference type="EMBL" id="CP118739">
    <property type="protein sequence ID" value="WEA57888.1"/>
    <property type="molecule type" value="Genomic_DNA"/>
</dbReference>